<evidence type="ECO:0000313" key="8">
    <source>
        <dbReference type="Proteomes" id="UP000295252"/>
    </source>
</evidence>
<dbReference type="PANTHER" id="PTHR21818:SF0">
    <property type="entry name" value="FANCONI ANEMIA GROUP I PROTEIN"/>
    <property type="match status" value="1"/>
</dbReference>
<feature type="compositionally biased region" description="Acidic residues" evidence="1">
    <location>
        <begin position="1336"/>
        <end position="1354"/>
    </location>
</feature>
<dbReference type="PhylomeDB" id="A0A068TRI5"/>
<evidence type="ECO:0000259" key="6">
    <source>
        <dbReference type="Pfam" id="PF14680"/>
    </source>
</evidence>
<organism evidence="7 8">
    <name type="scientific">Coffea canephora</name>
    <name type="common">Robusta coffee</name>
    <dbReference type="NCBI Taxonomy" id="49390"/>
    <lineage>
        <taxon>Eukaryota</taxon>
        <taxon>Viridiplantae</taxon>
        <taxon>Streptophyta</taxon>
        <taxon>Embryophyta</taxon>
        <taxon>Tracheophyta</taxon>
        <taxon>Spermatophyta</taxon>
        <taxon>Magnoliopsida</taxon>
        <taxon>eudicotyledons</taxon>
        <taxon>Gunneridae</taxon>
        <taxon>Pentapetalae</taxon>
        <taxon>asterids</taxon>
        <taxon>lamiids</taxon>
        <taxon>Gentianales</taxon>
        <taxon>Rubiaceae</taxon>
        <taxon>Ixoroideae</taxon>
        <taxon>Gardenieae complex</taxon>
        <taxon>Bertiereae - Coffeeae clade</taxon>
        <taxon>Coffeeae</taxon>
        <taxon>Coffea</taxon>
    </lineage>
</organism>
<dbReference type="InParanoid" id="A0A068TRI5"/>
<dbReference type="Pfam" id="PF14675">
    <property type="entry name" value="FANCI_S1"/>
    <property type="match status" value="1"/>
</dbReference>
<dbReference type="InterPro" id="IPR026171">
    <property type="entry name" value="FANCI"/>
</dbReference>
<evidence type="ECO:0000259" key="4">
    <source>
        <dbReference type="Pfam" id="PF14678"/>
    </source>
</evidence>
<dbReference type="OrthoDB" id="195089at2759"/>
<feature type="region of interest" description="Disordered" evidence="1">
    <location>
        <begin position="804"/>
        <end position="828"/>
    </location>
</feature>
<dbReference type="Gramene" id="CDO98846">
    <property type="protein sequence ID" value="CDO98846"/>
    <property type="gene ID" value="GSCOC_T00025784001"/>
</dbReference>
<evidence type="ECO:0000259" key="3">
    <source>
        <dbReference type="Pfam" id="PF14676"/>
    </source>
</evidence>
<dbReference type="InterPro" id="IPR029308">
    <property type="entry name" value="FANCI_S1"/>
</dbReference>
<dbReference type="Pfam" id="PF14679">
    <property type="entry name" value="FANCI_HD1"/>
    <property type="match status" value="1"/>
</dbReference>
<dbReference type="InterPro" id="IPR029312">
    <property type="entry name" value="FANCI_HD2"/>
</dbReference>
<keyword evidence="8" id="KW-1185">Reference proteome</keyword>
<dbReference type="GO" id="GO:0006281">
    <property type="term" value="P:DNA repair"/>
    <property type="evidence" value="ECO:0007669"/>
    <property type="project" value="InterPro"/>
</dbReference>
<feature type="domain" description="FANCI helical" evidence="6">
    <location>
        <begin position="558"/>
        <end position="794"/>
    </location>
</feature>
<dbReference type="SUPFAM" id="SSF48371">
    <property type="entry name" value="ARM repeat"/>
    <property type="match status" value="1"/>
</dbReference>
<evidence type="ECO:0000259" key="2">
    <source>
        <dbReference type="Pfam" id="PF14675"/>
    </source>
</evidence>
<evidence type="ECO:0000256" key="1">
    <source>
        <dbReference type="SAM" id="MobiDB-lite"/>
    </source>
</evidence>
<dbReference type="STRING" id="49390.A0A068TRI5"/>
<dbReference type="Pfam" id="PF14676">
    <property type="entry name" value="FANCI_S2"/>
    <property type="match status" value="1"/>
</dbReference>
<feature type="domain" description="FANCI solenoid 2" evidence="3">
    <location>
        <begin position="385"/>
        <end position="539"/>
    </location>
</feature>
<protein>
    <recommendedName>
        <fullName evidence="9">Fanconi anemia group I protein</fullName>
    </recommendedName>
</protein>
<dbReference type="Pfam" id="PF14678">
    <property type="entry name" value="FANCI_S4"/>
    <property type="match status" value="1"/>
</dbReference>
<dbReference type="InterPro" id="IPR029310">
    <property type="entry name" value="FANCI_HD1"/>
</dbReference>
<dbReference type="PANTHER" id="PTHR21818">
    <property type="entry name" value="BC025462 PROTEIN"/>
    <property type="match status" value="1"/>
</dbReference>
<feature type="region of interest" description="Disordered" evidence="1">
    <location>
        <begin position="1329"/>
        <end position="1436"/>
    </location>
</feature>
<dbReference type="FunCoup" id="A0A068TRI5">
    <property type="interactions" value="1313"/>
</dbReference>
<evidence type="ECO:0000313" key="7">
    <source>
        <dbReference type="EMBL" id="CDO98846.1"/>
    </source>
</evidence>
<feature type="compositionally biased region" description="Acidic residues" evidence="1">
    <location>
        <begin position="1361"/>
        <end position="1374"/>
    </location>
</feature>
<accession>A0A068TRI5</accession>
<feature type="domain" description="FANCI helical" evidence="5">
    <location>
        <begin position="291"/>
        <end position="371"/>
    </location>
</feature>
<feature type="domain" description="FANCI solenoid 1" evidence="2">
    <location>
        <begin position="114"/>
        <end position="287"/>
    </location>
</feature>
<proteinExistence type="predicted"/>
<dbReference type="InterPro" id="IPR029314">
    <property type="entry name" value="FANCI_S4"/>
</dbReference>
<dbReference type="InterPro" id="IPR016024">
    <property type="entry name" value="ARM-type_fold"/>
</dbReference>
<dbReference type="OMA" id="QSMRMMN"/>
<dbReference type="Proteomes" id="UP000295252">
    <property type="component" value="Chromosome V"/>
</dbReference>
<name>A0A068TRI5_COFCA</name>
<evidence type="ECO:0008006" key="9">
    <source>
        <dbReference type="Google" id="ProtNLM"/>
    </source>
</evidence>
<gene>
    <name evidence="7" type="ORF">GSCOC_T00025784001</name>
</gene>
<feature type="compositionally biased region" description="Polar residues" evidence="1">
    <location>
        <begin position="804"/>
        <end position="813"/>
    </location>
</feature>
<dbReference type="InterPro" id="IPR029315">
    <property type="entry name" value="FANCI_S2"/>
</dbReference>
<evidence type="ECO:0000259" key="5">
    <source>
        <dbReference type="Pfam" id="PF14679"/>
    </source>
</evidence>
<dbReference type="Pfam" id="PF14680">
    <property type="entry name" value="FANCI_HD2"/>
    <property type="match status" value="1"/>
</dbReference>
<sequence>MATTSAHPPPPLTDADIIQLAQKHPYSSSQSTTPLPLPPFLLAEASHQTLLSYLQSRATASPNPSSAVSEYASALISLSSLHSPLSSLLSSLLLSYASLFTAHKIPHDRLSLSTIQLFSTHLDAVPVSSLPPIIDLITSYIPKITDSEDTQLLILLPKCLELIRTSNEFENAYGYVNSVVDSLIKSEWRKVLLVKMVEIIREFSFMQKEKRRDFLGKVFNGMRDVDLQDLPGLVYQLLVLASKGFSKKEMIEGIVTYFGDKVQGKKGSSIVKQVEGTVLLHVNFAVKQDPSLGQEVLGLVKADSRAFNHFTVAVLLSVARVKRFCESSIGVLKTALLSAYKDYKFAKECKWLSDHLKEAYLQIAQVMERAIIRAVNESNSGREHIIPSIVQFGFGLLEGAEEVSKRRLDNSDDLLGVEELGSQMLKSSFEVHDMARKEIIEQCKFRILSLKPEQALPITRLLEHLVKSYPFQMLDHVAHLKELLDYFTFTHAEISSHLVAVLLPLTKFSHDLQDYTILVLRKAMFRREDSVRVAATNCIISLILAEKQRKRDGPLSFQESSSQASCSQQAEIPCTTGASLFQELSGLFQRCLYQQAKVREVLYHGLVKVVLVDPLAAGSVFDFLLPHFFRYYKEDADIKLDITSCIKSDSGKFHIEEPLDSLLSCISWILLLQPQDKTGHPPDSWASFGFSLTQENEAGRILSGESFSNALSKIRKFLRTANLEGLLGKTDDSDSTIVEEGKIRCCAFVLLGISEVVLNVIINELEKATNVKKVELQNELFEFVAIHDMLEKFTCNSRQVNGTRRGTVRSTASDPADKRNSSGSTLPQERVPHLATSSIYWLLAMAPQLLQFDSSTSSAPSENHSQVSSCKASDQHSKLINFALNACLCQLTSLPFVGREDPLKMLIYGEIKLLGPPLVKLIQLLTSVPQSHKKKESRGRNVDDRKEHIHLALICLKKLITVSLCSSEIGELIEALVSASEVEHGASDILHSDRGIECELAEGVENQATRSKEMFIKNSMMPLLSELLKSSFFSEVEIVCDILMIIGNQLPAERRNLVGAWILHICKSIDLRNPKLARSWVYLVVSLSLPPNDLTVSQEMASELLKVLRLGKSDPDLSETFHVINKTTCAAIASSILQIVESNIVDMDWIITKLKTYSSATQKGVSLEPDKSLGPGLVLEETLYCRVEAIIKVLSNFVLMNLKDPQAEHFLRLSTKLYKDLARMAKLLIAPRGSKQVLPSLKYQKMVEITCRQLTAPLYKFMEQLQKDQQESGNNKAMASKIKRENKCIPELIFQIEDYEKYLIQLGKAAKLNLLREAKRSTSRDFKILDPKDFVGEEEEEEEGDPTNETEENEGNGAESESSEESGDAEEGEEGNGGANNNELSLEYDVPKAAADSGSDGEDEAGLSNGQRSKRRRVVEESSSDEEMETGQSLAF</sequence>
<dbReference type="EMBL" id="HG739087">
    <property type="protein sequence ID" value="CDO98846.1"/>
    <property type="molecule type" value="Genomic_DNA"/>
</dbReference>
<reference evidence="8" key="1">
    <citation type="journal article" date="2014" name="Science">
        <title>The coffee genome provides insight into the convergent evolution of caffeine biosynthesis.</title>
        <authorList>
            <person name="Denoeud F."/>
            <person name="Carretero-Paulet L."/>
            <person name="Dereeper A."/>
            <person name="Droc G."/>
            <person name="Guyot R."/>
            <person name="Pietrella M."/>
            <person name="Zheng C."/>
            <person name="Alberti A."/>
            <person name="Anthony F."/>
            <person name="Aprea G."/>
            <person name="Aury J.M."/>
            <person name="Bento P."/>
            <person name="Bernard M."/>
            <person name="Bocs S."/>
            <person name="Campa C."/>
            <person name="Cenci A."/>
            <person name="Combes M.C."/>
            <person name="Crouzillat D."/>
            <person name="Da Silva C."/>
            <person name="Daddiego L."/>
            <person name="De Bellis F."/>
            <person name="Dussert S."/>
            <person name="Garsmeur O."/>
            <person name="Gayraud T."/>
            <person name="Guignon V."/>
            <person name="Jahn K."/>
            <person name="Jamilloux V."/>
            <person name="Joet T."/>
            <person name="Labadie K."/>
            <person name="Lan T."/>
            <person name="Leclercq J."/>
            <person name="Lepelley M."/>
            <person name="Leroy T."/>
            <person name="Li L.T."/>
            <person name="Librado P."/>
            <person name="Lopez L."/>
            <person name="Munoz A."/>
            <person name="Noel B."/>
            <person name="Pallavicini A."/>
            <person name="Perrotta G."/>
            <person name="Poncet V."/>
            <person name="Pot D."/>
            <person name="Priyono X."/>
            <person name="Rigoreau M."/>
            <person name="Rouard M."/>
            <person name="Rozas J."/>
            <person name="Tranchant-Dubreuil C."/>
            <person name="VanBuren R."/>
            <person name="Zhang Q."/>
            <person name="Andrade A.C."/>
            <person name="Argout X."/>
            <person name="Bertrand B."/>
            <person name="de Kochko A."/>
            <person name="Graziosi G."/>
            <person name="Henry R.J."/>
            <person name="Jayarama X."/>
            <person name="Ming R."/>
            <person name="Nagai C."/>
            <person name="Rounsley S."/>
            <person name="Sankoff D."/>
            <person name="Giuliano G."/>
            <person name="Albert V.A."/>
            <person name="Wincker P."/>
            <person name="Lashermes P."/>
        </authorList>
    </citation>
    <scope>NUCLEOTIDE SEQUENCE [LARGE SCALE GENOMIC DNA]</scope>
    <source>
        <strain evidence="8">cv. DH200-94</strain>
    </source>
</reference>
<feature type="domain" description="FANCI solenoid 4" evidence="4">
    <location>
        <begin position="1098"/>
        <end position="1331"/>
    </location>
</feature>
<dbReference type="GO" id="GO:0070182">
    <property type="term" value="F:DNA polymerase binding"/>
    <property type="evidence" value="ECO:0007669"/>
    <property type="project" value="TreeGrafter"/>
</dbReference>